<gene>
    <name evidence="1" type="ORF">SAMN06265379_101845</name>
</gene>
<sequence>MKEEIDFNKAYQRLQELLRNGKNTISVIEDEVDVELQMEYFDMSKKLYDGLDKKALIDQKDGLLNPALDIDEKKKLLSSLAKIDDPVAYRALEAYREKPDAGLEQWSKMAFQESKMVLETSLLGEAPIFVSTGMGGQGSNLRYFIVLVANEGLELAEWQKELVQKEIDYVFDENSGVVEEVKIEKDMFMITGLLDFAVNVKDTINKVVKECNQMGDFLMSSFIVTNVKKLSVEEIRNMVQEARDESKGSTEEYN</sequence>
<evidence type="ECO:0000313" key="1">
    <source>
        <dbReference type="EMBL" id="SMO44379.1"/>
    </source>
</evidence>
<organism evidence="1 2">
    <name type="scientific">Saccharicrinis carchari</name>
    <dbReference type="NCBI Taxonomy" id="1168039"/>
    <lineage>
        <taxon>Bacteria</taxon>
        <taxon>Pseudomonadati</taxon>
        <taxon>Bacteroidota</taxon>
        <taxon>Bacteroidia</taxon>
        <taxon>Marinilabiliales</taxon>
        <taxon>Marinilabiliaceae</taxon>
        <taxon>Saccharicrinis</taxon>
    </lineage>
</organism>
<reference evidence="1 2" key="1">
    <citation type="submission" date="2017-05" db="EMBL/GenBank/DDBJ databases">
        <authorList>
            <person name="Varghese N."/>
            <person name="Submissions S."/>
        </authorList>
    </citation>
    <scope>NUCLEOTIDE SEQUENCE [LARGE SCALE GENOMIC DNA]</scope>
    <source>
        <strain evidence="1 2">DSM 27040</strain>
    </source>
</reference>
<name>A0A521BBE5_SACCC</name>
<accession>A0A521BBE5</accession>
<dbReference type="Proteomes" id="UP000319040">
    <property type="component" value="Unassembled WGS sequence"/>
</dbReference>
<evidence type="ECO:0000313" key="2">
    <source>
        <dbReference type="Proteomes" id="UP000319040"/>
    </source>
</evidence>
<dbReference type="OrthoDB" id="1114613at2"/>
<protein>
    <submittedName>
        <fullName evidence="1">Uncharacterized protein</fullName>
    </submittedName>
</protein>
<dbReference type="RefSeq" id="WP_142532170.1">
    <property type="nucleotide sequence ID" value="NZ_FXTB01000001.1"/>
</dbReference>
<proteinExistence type="predicted"/>
<dbReference type="AlphaFoldDB" id="A0A521BBE5"/>
<dbReference type="EMBL" id="FXTB01000001">
    <property type="protein sequence ID" value="SMO44379.1"/>
    <property type="molecule type" value="Genomic_DNA"/>
</dbReference>
<keyword evidence="2" id="KW-1185">Reference proteome</keyword>